<accession>A0A550JHA4</accession>
<dbReference type="InterPro" id="IPR008258">
    <property type="entry name" value="Transglycosylase_SLT_dom_1"/>
</dbReference>
<gene>
    <name evidence="4" type="ORF">FL622_05175</name>
</gene>
<dbReference type="InterPro" id="IPR023346">
    <property type="entry name" value="Lysozyme-like_dom_sf"/>
</dbReference>
<evidence type="ECO:0000256" key="1">
    <source>
        <dbReference type="ARBA" id="ARBA00007734"/>
    </source>
</evidence>
<keyword evidence="5" id="KW-1185">Reference proteome</keyword>
<dbReference type="Pfam" id="PF13511">
    <property type="entry name" value="DUF4124"/>
    <property type="match status" value="1"/>
</dbReference>
<evidence type="ECO:0000259" key="2">
    <source>
        <dbReference type="Pfam" id="PF01464"/>
    </source>
</evidence>
<dbReference type="PANTHER" id="PTHR37423">
    <property type="entry name" value="SOLUBLE LYTIC MUREIN TRANSGLYCOSYLASE-RELATED"/>
    <property type="match status" value="1"/>
</dbReference>
<organism evidence="4 5">
    <name type="scientific">Trichloromonas acetexigens</name>
    <dbReference type="NCBI Taxonomy" id="38815"/>
    <lineage>
        <taxon>Bacteria</taxon>
        <taxon>Pseudomonadati</taxon>
        <taxon>Thermodesulfobacteriota</taxon>
        <taxon>Desulfuromonadia</taxon>
        <taxon>Desulfuromonadales</taxon>
        <taxon>Trichloromonadaceae</taxon>
        <taxon>Trichloromonas</taxon>
    </lineage>
</organism>
<dbReference type="CDD" id="cd00254">
    <property type="entry name" value="LT-like"/>
    <property type="match status" value="1"/>
</dbReference>
<proteinExistence type="inferred from homology"/>
<dbReference type="Proteomes" id="UP000317155">
    <property type="component" value="Unassembled WGS sequence"/>
</dbReference>
<evidence type="ECO:0000259" key="3">
    <source>
        <dbReference type="Pfam" id="PF13511"/>
    </source>
</evidence>
<feature type="domain" description="Transglycosylase SLT" evidence="2">
    <location>
        <begin position="81"/>
        <end position="187"/>
    </location>
</feature>
<evidence type="ECO:0000313" key="4">
    <source>
        <dbReference type="EMBL" id="TRO82582.1"/>
    </source>
</evidence>
<sequence>MKHFAVNSLAVWGLFLVLLSVPATGFGDIYRYVDAYGVTHFTDRPTNGQYRLFMKSKRSQPPKSAGKSINLTNLTKHYDSLVKQYASAYNLDEALVHAVIKVESNYNSNALSNKGAQGLMQLIPETASDMNVRDPFNPEDNIRGGSRYLRLMLDQFKGDTDLALAAYNAGPNAVLRHQGIPPYEETRNYVQKVKKYLEYFRQNRTASL</sequence>
<protein>
    <submittedName>
        <fullName evidence="4">Lytic transglycosylase domain-containing protein</fullName>
    </submittedName>
</protein>
<dbReference type="EMBL" id="VJVV01000003">
    <property type="protein sequence ID" value="TRO82582.1"/>
    <property type="molecule type" value="Genomic_DNA"/>
</dbReference>
<dbReference type="OrthoDB" id="9781970at2"/>
<dbReference type="InterPro" id="IPR025392">
    <property type="entry name" value="DUF4124"/>
</dbReference>
<dbReference type="SUPFAM" id="SSF53955">
    <property type="entry name" value="Lysozyme-like"/>
    <property type="match status" value="1"/>
</dbReference>
<evidence type="ECO:0000313" key="5">
    <source>
        <dbReference type="Proteomes" id="UP000317155"/>
    </source>
</evidence>
<dbReference type="PANTHER" id="PTHR37423:SF2">
    <property type="entry name" value="MEMBRANE-BOUND LYTIC MUREIN TRANSGLYCOSYLASE C"/>
    <property type="match status" value="1"/>
</dbReference>
<dbReference type="Gene3D" id="1.10.530.10">
    <property type="match status" value="1"/>
</dbReference>
<dbReference type="Pfam" id="PF01464">
    <property type="entry name" value="SLT"/>
    <property type="match status" value="1"/>
</dbReference>
<reference evidence="4 5" key="1">
    <citation type="submission" date="2019-07" db="EMBL/GenBank/DDBJ databases">
        <title>Insights of Desulfuromonas acetexigens electromicrobiology.</title>
        <authorList>
            <person name="Katuri K."/>
            <person name="Sapireddy V."/>
            <person name="Shaw D.R."/>
            <person name="Saikaly P."/>
        </authorList>
    </citation>
    <scope>NUCLEOTIDE SEQUENCE [LARGE SCALE GENOMIC DNA]</scope>
    <source>
        <strain evidence="4 5">2873</strain>
    </source>
</reference>
<dbReference type="AlphaFoldDB" id="A0A550JHA4"/>
<comment type="caution">
    <text evidence="4">The sequence shown here is derived from an EMBL/GenBank/DDBJ whole genome shotgun (WGS) entry which is preliminary data.</text>
</comment>
<feature type="domain" description="DUF4124" evidence="3">
    <location>
        <begin position="18"/>
        <end position="67"/>
    </location>
</feature>
<comment type="similarity">
    <text evidence="1">Belongs to the transglycosylase Slt family.</text>
</comment>
<dbReference type="RefSeq" id="WP_092056714.1">
    <property type="nucleotide sequence ID" value="NZ_FOJJ01000023.1"/>
</dbReference>
<name>A0A550JHA4_9BACT</name>